<name>A0A4Q9VCU2_9HYPH</name>
<keyword evidence="2" id="KW-1185">Reference proteome</keyword>
<reference evidence="1 2" key="1">
    <citation type="submission" date="2019-02" db="EMBL/GenBank/DDBJ databases">
        <title>Siculibacillus lacustris gen. nov., sp. nov., a new rosette-forming bacterium isolated from a freshwater crater lake (Lake St. Ana, Romania).</title>
        <authorList>
            <person name="Felfoldi T."/>
            <person name="Marton Z."/>
            <person name="Szabo A."/>
            <person name="Mentes A."/>
            <person name="Boka K."/>
            <person name="Marialigeti K."/>
            <person name="Mathe I."/>
            <person name="Koncz M."/>
            <person name="Schumann P."/>
            <person name="Toth E."/>
        </authorList>
    </citation>
    <scope>NUCLEOTIDE SEQUENCE [LARGE SCALE GENOMIC DNA]</scope>
    <source>
        <strain evidence="1 2">SA-279</strain>
    </source>
</reference>
<protein>
    <submittedName>
        <fullName evidence="1">Uncharacterized protein</fullName>
    </submittedName>
</protein>
<dbReference type="EMBL" id="SJFN01000061">
    <property type="protein sequence ID" value="TBW32371.1"/>
    <property type="molecule type" value="Genomic_DNA"/>
</dbReference>
<dbReference type="AlphaFoldDB" id="A0A4Q9VCU2"/>
<dbReference type="InterPro" id="IPR046606">
    <property type="entry name" value="DUF6665"/>
</dbReference>
<accession>A0A4Q9VCU2</accession>
<organism evidence="1 2">
    <name type="scientific">Siculibacillus lacustris</name>
    <dbReference type="NCBI Taxonomy" id="1549641"/>
    <lineage>
        <taxon>Bacteria</taxon>
        <taxon>Pseudomonadati</taxon>
        <taxon>Pseudomonadota</taxon>
        <taxon>Alphaproteobacteria</taxon>
        <taxon>Hyphomicrobiales</taxon>
        <taxon>Ancalomicrobiaceae</taxon>
        <taxon>Siculibacillus</taxon>
    </lineage>
</organism>
<dbReference type="OrthoDB" id="9814981at2"/>
<comment type="caution">
    <text evidence="1">The sequence shown here is derived from an EMBL/GenBank/DDBJ whole genome shotgun (WGS) entry which is preliminary data.</text>
</comment>
<dbReference type="Pfam" id="PF20370">
    <property type="entry name" value="DUF6665"/>
    <property type="match status" value="1"/>
</dbReference>
<proteinExistence type="predicted"/>
<sequence length="100" mass="10496">MAMAGRSIGRGAEVNGILGIDLEILGEQASALGRAGRRVEATLAALAAGDASDHDRLIRAAAEAVWAYFIQREVCGLRRHDEAIAVYGIPREVLVRVGGG</sequence>
<evidence type="ECO:0000313" key="2">
    <source>
        <dbReference type="Proteomes" id="UP000292781"/>
    </source>
</evidence>
<dbReference type="Proteomes" id="UP000292781">
    <property type="component" value="Unassembled WGS sequence"/>
</dbReference>
<gene>
    <name evidence="1" type="ORF">EYW49_22175</name>
</gene>
<evidence type="ECO:0000313" key="1">
    <source>
        <dbReference type="EMBL" id="TBW32371.1"/>
    </source>
</evidence>